<evidence type="ECO:0000313" key="3">
    <source>
        <dbReference type="EMBL" id="MFD2671448.1"/>
    </source>
</evidence>
<feature type="transmembrane region" description="Helical" evidence="1">
    <location>
        <begin position="12"/>
        <end position="34"/>
    </location>
</feature>
<proteinExistence type="predicted"/>
<name>A0ABW5R8Y5_9BACL</name>
<evidence type="ECO:0000256" key="1">
    <source>
        <dbReference type="SAM" id="Phobius"/>
    </source>
</evidence>
<dbReference type="Proteomes" id="UP001597497">
    <property type="component" value="Unassembled WGS sequence"/>
</dbReference>
<dbReference type="InterPro" id="IPR058620">
    <property type="entry name" value="YtrI_C"/>
</dbReference>
<dbReference type="EMBL" id="JBHUMM010000010">
    <property type="protein sequence ID" value="MFD2671448.1"/>
    <property type="molecule type" value="Genomic_DNA"/>
</dbReference>
<keyword evidence="1" id="KW-0812">Transmembrane</keyword>
<accession>A0ABW5R8Y5</accession>
<feature type="domain" description="Sporulation membrane protein YtrI C-terminal" evidence="2">
    <location>
        <begin position="74"/>
        <end position="162"/>
    </location>
</feature>
<evidence type="ECO:0000259" key="2">
    <source>
        <dbReference type="Pfam" id="PF26347"/>
    </source>
</evidence>
<keyword evidence="1" id="KW-0472">Membrane</keyword>
<protein>
    <recommendedName>
        <fullName evidence="2">Sporulation membrane protein YtrI C-terminal domain-containing protein</fullName>
    </recommendedName>
</protein>
<reference evidence="4" key="1">
    <citation type="journal article" date="2019" name="Int. J. Syst. Evol. Microbiol.">
        <title>The Global Catalogue of Microorganisms (GCM) 10K type strain sequencing project: providing services to taxonomists for standard genome sequencing and annotation.</title>
        <authorList>
            <consortium name="The Broad Institute Genomics Platform"/>
            <consortium name="The Broad Institute Genome Sequencing Center for Infectious Disease"/>
            <person name="Wu L."/>
            <person name="Ma J."/>
        </authorList>
    </citation>
    <scope>NUCLEOTIDE SEQUENCE [LARGE SCALE GENOMIC DNA]</scope>
    <source>
        <strain evidence="4">KCTC 33676</strain>
    </source>
</reference>
<organism evidence="3 4">
    <name type="scientific">Marinicrinis sediminis</name>
    <dbReference type="NCBI Taxonomy" id="1652465"/>
    <lineage>
        <taxon>Bacteria</taxon>
        <taxon>Bacillati</taxon>
        <taxon>Bacillota</taxon>
        <taxon>Bacilli</taxon>
        <taxon>Bacillales</taxon>
        <taxon>Paenibacillaceae</taxon>
    </lineage>
</organism>
<dbReference type="RefSeq" id="WP_379928912.1">
    <property type="nucleotide sequence ID" value="NZ_JBHUMM010000010.1"/>
</dbReference>
<comment type="caution">
    <text evidence="3">The sequence shown here is derived from an EMBL/GenBank/DDBJ whole genome shotgun (WGS) entry which is preliminary data.</text>
</comment>
<gene>
    <name evidence="3" type="ORF">ACFSUC_07485</name>
</gene>
<keyword evidence="4" id="KW-1185">Reference proteome</keyword>
<keyword evidence="1" id="KW-1133">Transmembrane helix</keyword>
<evidence type="ECO:0000313" key="4">
    <source>
        <dbReference type="Proteomes" id="UP001597497"/>
    </source>
</evidence>
<dbReference type="Pfam" id="PF26347">
    <property type="entry name" value="YtrI_sporulation"/>
    <property type="match status" value="1"/>
</dbReference>
<sequence length="169" mass="19524">MRVPSAAVWGRYVRAFALLICGGIIGSSVFMMIYQHNMDELIDMHMHAKERIRDLLMESEDLKKYKDQQTIIRTIMVKIEESSGQEPLPEVVKNELRAKVHQDLQFLKGQPIVKIIPNSDNAPQTLKHLYHKVHSNIHGNNYQVTISTMIVVYGELRVWVRADEFEALP</sequence>